<feature type="region of interest" description="Disordered" evidence="2">
    <location>
        <begin position="277"/>
        <end position="296"/>
    </location>
</feature>
<feature type="domain" description="GFO/IDH/MocA-like oxidoreductase" evidence="4">
    <location>
        <begin position="136"/>
        <end position="254"/>
    </location>
</feature>
<dbReference type="InterPro" id="IPR055170">
    <property type="entry name" value="GFO_IDH_MocA-like_dom"/>
</dbReference>
<dbReference type="GO" id="GO:0000166">
    <property type="term" value="F:nucleotide binding"/>
    <property type="evidence" value="ECO:0007669"/>
    <property type="project" value="InterPro"/>
</dbReference>
<dbReference type="Gene3D" id="3.30.360.10">
    <property type="entry name" value="Dihydrodipicolinate Reductase, domain 2"/>
    <property type="match status" value="1"/>
</dbReference>
<dbReference type="AlphaFoldDB" id="A0A6B1D4N3"/>
<dbReference type="GO" id="GO:0016491">
    <property type="term" value="F:oxidoreductase activity"/>
    <property type="evidence" value="ECO:0007669"/>
    <property type="project" value="UniProtKB-KW"/>
</dbReference>
<dbReference type="Pfam" id="PF01408">
    <property type="entry name" value="GFO_IDH_MocA"/>
    <property type="match status" value="1"/>
</dbReference>
<dbReference type="InterPro" id="IPR050463">
    <property type="entry name" value="Gfo/Idh/MocA_oxidrdct_glycsds"/>
</dbReference>
<name>A0A6B1D4N3_9CHLR</name>
<gene>
    <name evidence="5" type="ORF">F4X14_06195</name>
</gene>
<dbReference type="Pfam" id="PF22725">
    <property type="entry name" value="GFO_IDH_MocA_C3"/>
    <property type="match status" value="1"/>
</dbReference>
<dbReference type="SUPFAM" id="SSF55347">
    <property type="entry name" value="Glyceraldehyde-3-phosphate dehydrogenase-like, C-terminal domain"/>
    <property type="match status" value="1"/>
</dbReference>
<dbReference type="SUPFAM" id="SSF51735">
    <property type="entry name" value="NAD(P)-binding Rossmann-fold domains"/>
    <property type="match status" value="1"/>
</dbReference>
<dbReference type="EMBL" id="VXMH01000028">
    <property type="protein sequence ID" value="MYC94546.1"/>
    <property type="molecule type" value="Genomic_DNA"/>
</dbReference>
<evidence type="ECO:0000256" key="1">
    <source>
        <dbReference type="ARBA" id="ARBA00023002"/>
    </source>
</evidence>
<protein>
    <submittedName>
        <fullName evidence="5">Gfo/Idh/MocA family oxidoreductase</fullName>
    </submittedName>
</protein>
<dbReference type="PANTHER" id="PTHR43818:SF11">
    <property type="entry name" value="BCDNA.GH03377"/>
    <property type="match status" value="1"/>
</dbReference>
<feature type="domain" description="Gfo/Idh/MocA-like oxidoreductase N-terminal" evidence="3">
    <location>
        <begin position="9"/>
        <end position="127"/>
    </location>
</feature>
<dbReference type="PANTHER" id="PTHR43818">
    <property type="entry name" value="BCDNA.GH03377"/>
    <property type="match status" value="1"/>
</dbReference>
<comment type="caution">
    <text evidence="5">The sequence shown here is derived from an EMBL/GenBank/DDBJ whole genome shotgun (WGS) entry which is preliminary data.</text>
</comment>
<dbReference type="Gene3D" id="3.40.50.720">
    <property type="entry name" value="NAD(P)-binding Rossmann-like Domain"/>
    <property type="match status" value="1"/>
</dbReference>
<accession>A0A6B1D4N3</accession>
<evidence type="ECO:0000313" key="5">
    <source>
        <dbReference type="EMBL" id="MYC94546.1"/>
    </source>
</evidence>
<reference evidence="5" key="1">
    <citation type="submission" date="2019-09" db="EMBL/GenBank/DDBJ databases">
        <title>Characterisation of the sponge microbiome using genome-centric metagenomics.</title>
        <authorList>
            <person name="Engelberts J.P."/>
            <person name="Robbins S.J."/>
            <person name="De Goeij J.M."/>
            <person name="Aranda M."/>
            <person name="Bell S.C."/>
            <person name="Webster N.S."/>
        </authorList>
    </citation>
    <scope>NUCLEOTIDE SEQUENCE</scope>
    <source>
        <strain evidence="5">SB0661_bin_32</strain>
    </source>
</reference>
<sequence length="385" mass="42494">MSGGRKYTAGIIGCGRMANLHAEAYTLVPDTQVVAAADIDPDKLDLFCERWSVPQRYRSYEEMLAQADLDIVSVVTLDNLHGPATIAAAEAGARGVFCEKPMAFDLEEADRMIAACDRAGAKLVVDHSMRFEKNFIEVKAMIQRGEIGNLRTIRANMLSTDQRDPNSWHSQYVTAGGGELMHNGTHLTDLIRFYAGDPEWVFATVERGNKAVTIEDLGAGLFRMDSGCLFFFESGGRRRYGTFEILIEGDEGRLAIQHGARNSMGAMGGWAWGARARRPGPPPRGGLGGGGPGDPYLHRWRGRTEPVEWEPVPTQRDNATINAVTDLVDCIENDRESISSGRQGRAALEMIMAVYESQRRGLARVDFPLEIRDNPFGDMLERGRI</sequence>
<organism evidence="5">
    <name type="scientific">Caldilineaceae bacterium SB0661_bin_32</name>
    <dbReference type="NCBI Taxonomy" id="2605255"/>
    <lineage>
        <taxon>Bacteria</taxon>
        <taxon>Bacillati</taxon>
        <taxon>Chloroflexota</taxon>
        <taxon>Caldilineae</taxon>
        <taxon>Caldilineales</taxon>
        <taxon>Caldilineaceae</taxon>
    </lineage>
</organism>
<evidence type="ECO:0000256" key="2">
    <source>
        <dbReference type="SAM" id="MobiDB-lite"/>
    </source>
</evidence>
<evidence type="ECO:0000259" key="4">
    <source>
        <dbReference type="Pfam" id="PF22725"/>
    </source>
</evidence>
<keyword evidence="1" id="KW-0560">Oxidoreductase</keyword>
<proteinExistence type="predicted"/>
<dbReference type="InterPro" id="IPR036291">
    <property type="entry name" value="NAD(P)-bd_dom_sf"/>
</dbReference>
<dbReference type="InterPro" id="IPR000683">
    <property type="entry name" value="Gfo/Idh/MocA-like_OxRdtase_N"/>
</dbReference>
<evidence type="ECO:0000259" key="3">
    <source>
        <dbReference type="Pfam" id="PF01408"/>
    </source>
</evidence>